<reference evidence="11" key="1">
    <citation type="submission" date="2025-08" db="UniProtKB">
        <authorList>
            <consortium name="RefSeq"/>
        </authorList>
    </citation>
    <scope>IDENTIFICATION</scope>
</reference>
<evidence type="ECO:0000256" key="7">
    <source>
        <dbReference type="RuleBase" id="RU361128"/>
    </source>
</evidence>
<dbReference type="Gene3D" id="3.40.50.10330">
    <property type="entry name" value="Probable inorganic polyphosphate/atp-NAD kinase, domain 1"/>
    <property type="match status" value="1"/>
</dbReference>
<keyword evidence="6" id="KW-0040">ANK repeat</keyword>
<organism evidence="10 11">
    <name type="scientific">Hydra vulgaris</name>
    <name type="common">Hydra</name>
    <name type="synonym">Hydra attenuata</name>
    <dbReference type="NCBI Taxonomy" id="6087"/>
    <lineage>
        <taxon>Eukaryota</taxon>
        <taxon>Metazoa</taxon>
        <taxon>Cnidaria</taxon>
        <taxon>Hydrozoa</taxon>
        <taxon>Hydroidolina</taxon>
        <taxon>Anthoathecata</taxon>
        <taxon>Aplanulata</taxon>
        <taxon>Hydridae</taxon>
        <taxon>Hydra</taxon>
    </lineage>
</organism>
<dbReference type="Pfam" id="PF00609">
    <property type="entry name" value="DAGK_acc"/>
    <property type="match status" value="1"/>
</dbReference>
<accession>A0ABM4D762</accession>
<feature type="repeat" description="ANK" evidence="6">
    <location>
        <begin position="914"/>
        <end position="946"/>
    </location>
</feature>
<dbReference type="InterPro" id="IPR000756">
    <property type="entry name" value="Diacylglycerol_kin_accessory"/>
</dbReference>
<dbReference type="InterPro" id="IPR001206">
    <property type="entry name" value="Diacylglycerol_kinase_cat_dom"/>
</dbReference>
<dbReference type="PROSITE" id="PS50146">
    <property type="entry name" value="DAGK"/>
    <property type="match status" value="1"/>
</dbReference>
<evidence type="ECO:0000256" key="5">
    <source>
        <dbReference type="ARBA" id="ARBA00022840"/>
    </source>
</evidence>
<dbReference type="PANTHER" id="PTHR11255">
    <property type="entry name" value="DIACYLGLYCEROL KINASE"/>
    <property type="match status" value="1"/>
</dbReference>
<dbReference type="PANTHER" id="PTHR11255:SF80">
    <property type="entry name" value="EYE-SPECIFIC DIACYLGLYCEROL KINASE"/>
    <property type="match status" value="1"/>
</dbReference>
<dbReference type="RefSeq" id="XP_065670156.1">
    <property type="nucleotide sequence ID" value="XM_065814084.1"/>
</dbReference>
<keyword evidence="4 7" id="KW-0418">Kinase</keyword>
<dbReference type="InterPro" id="IPR036770">
    <property type="entry name" value="Ankyrin_rpt-contain_sf"/>
</dbReference>
<evidence type="ECO:0000256" key="4">
    <source>
        <dbReference type="ARBA" id="ARBA00022777"/>
    </source>
</evidence>
<name>A0ABM4D762_HYDVU</name>
<comment type="catalytic activity">
    <reaction evidence="7">
        <text>a 1,2-diacyl-sn-glycerol + ATP = a 1,2-diacyl-sn-glycero-3-phosphate + ADP + H(+)</text>
        <dbReference type="Rhea" id="RHEA:10272"/>
        <dbReference type="ChEBI" id="CHEBI:15378"/>
        <dbReference type="ChEBI" id="CHEBI:17815"/>
        <dbReference type="ChEBI" id="CHEBI:30616"/>
        <dbReference type="ChEBI" id="CHEBI:58608"/>
        <dbReference type="ChEBI" id="CHEBI:456216"/>
        <dbReference type="EC" id="2.7.1.107"/>
    </reaction>
</comment>
<feature type="domain" description="DAGKc" evidence="9">
    <location>
        <begin position="302"/>
        <end position="436"/>
    </location>
</feature>
<dbReference type="GO" id="GO:0016301">
    <property type="term" value="F:kinase activity"/>
    <property type="evidence" value="ECO:0007669"/>
    <property type="project" value="UniProtKB-KW"/>
</dbReference>
<evidence type="ECO:0000256" key="6">
    <source>
        <dbReference type="PROSITE-ProRule" id="PRU00023"/>
    </source>
</evidence>
<dbReference type="InterPro" id="IPR056383">
    <property type="entry name" value="DGKI-like_dom"/>
</dbReference>
<evidence type="ECO:0000313" key="10">
    <source>
        <dbReference type="Proteomes" id="UP001652625"/>
    </source>
</evidence>
<keyword evidence="10" id="KW-1185">Reference proteome</keyword>
<comment type="similarity">
    <text evidence="1 7">Belongs to the eukaryotic diacylglycerol kinase family.</text>
</comment>
<dbReference type="PROSITE" id="PS50088">
    <property type="entry name" value="ANK_REPEAT"/>
    <property type="match status" value="2"/>
</dbReference>
<dbReference type="Pfam" id="PF23578">
    <property type="entry name" value="DGKI"/>
    <property type="match status" value="1"/>
</dbReference>
<dbReference type="Pfam" id="PF12796">
    <property type="entry name" value="Ank_2"/>
    <property type="match status" value="1"/>
</dbReference>
<dbReference type="PROSITE" id="PS50297">
    <property type="entry name" value="ANK_REP_REGION"/>
    <property type="match status" value="2"/>
</dbReference>
<protein>
    <recommendedName>
        <fullName evidence="7">Diacylglycerol kinase</fullName>
        <shortName evidence="7">DAG kinase</shortName>
        <ecNumber evidence="7">2.7.1.107</ecNumber>
    </recommendedName>
</protein>
<keyword evidence="5 7" id="KW-0067">ATP-binding</keyword>
<dbReference type="CDD" id="cd20802">
    <property type="entry name" value="C1_DGK_typeIV_rpt1"/>
    <property type="match status" value="1"/>
</dbReference>
<proteinExistence type="inferred from homology"/>
<dbReference type="InterPro" id="IPR037607">
    <property type="entry name" value="DGK"/>
</dbReference>
<evidence type="ECO:0000259" key="9">
    <source>
        <dbReference type="PROSITE" id="PS50146"/>
    </source>
</evidence>
<dbReference type="InterPro" id="IPR016064">
    <property type="entry name" value="NAD/diacylglycerol_kinase_sf"/>
</dbReference>
<dbReference type="SUPFAM" id="SSF48403">
    <property type="entry name" value="Ankyrin repeat"/>
    <property type="match status" value="1"/>
</dbReference>
<evidence type="ECO:0000256" key="2">
    <source>
        <dbReference type="ARBA" id="ARBA00022679"/>
    </source>
</evidence>
<dbReference type="SMART" id="SM00248">
    <property type="entry name" value="ANK"/>
    <property type="match status" value="4"/>
</dbReference>
<evidence type="ECO:0000313" key="11">
    <source>
        <dbReference type="RefSeq" id="XP_065670156.1"/>
    </source>
</evidence>
<dbReference type="InterPro" id="IPR002110">
    <property type="entry name" value="Ankyrin_rpt"/>
</dbReference>
<dbReference type="EC" id="2.7.1.107" evidence="7"/>
<dbReference type="Gene3D" id="2.60.200.40">
    <property type="match status" value="1"/>
</dbReference>
<dbReference type="InterPro" id="IPR017438">
    <property type="entry name" value="ATP-NAD_kinase_N"/>
</dbReference>
<sequence length="985" mass="111489">MDSFFFSKLKVNEQRRHTVPVIDKKDIAVAIKQSVLDDTSIEKQKVLPLFPACVKKLVYFTLNSSETIKLISSDESDIEAETGQLNDIKAMSVPHCPLNSDHNEKLPLPDNVDWTVQAVNGTHIWHDTSTSGGCMLQDCRKSGPKKRCTACKFVAHKKCAENQNMLNLPKCRSTYREATPKGGVDILPYHHIVCHRKLHGRCDGCGKNIQSMLSYKTQREFIASTCSWCKLAYHTNCSPKDILKSYCNLGTHRNVILPPSWVVKLPPRKYSQTNSKRGRGVSMRRHSSKERRAFVIKPVDVNNKVMLLVFVNPRSGGNEGARILEKYQYLLNPRQVFDLSKGGPRFGLELFRKVPNIRILVCGGDGTVGWILSEIDKLKVCPAPPVAILPLGTGNDLSRFLGWGSGYTDEPLSKILTHVEEGEVQKLDRWSIDVIPFDVAQENCNEKDSEDNSVSKLPLSVMNNYYSMGADADVCLEFHESREANPERFKSRLKNLYFYGKKGSETIIRRKSKALYKCIENIICDDMDLTQTIKDLKPLCLIFLNISSYSAGTSPWGNPTNEGFLPQSCDDGYLEIIALTSASMVTTQVGGHGIRINQCQSAIIFTNTKISMQVDGEPCRLNPSKIHIKRRNQANMITKRKPHRSLYDLEERPLKITPKMFSTKLYYLTLNQYMNLVKYDIDEIKDVVYELCSVSIDPEWPLDYMRSKIEKMKDTEDSLKLRLREDWCFLDATWTVRIYRIDEAQESLLYLGDILEGGLFVLDLFKNHDSSSQLAVSTHNFIHVIKRPSSVIDDELSMNCERKNSLYLSNSDKEKSSTESESEESCDDNISIPKDDNERLIAFLDAAQNGNFHQFKAIHQAGINLTVHDSSGLTPLHLASKYGQKSIVNYIIDQVESQSDKDFNSSIIDLVDNENQTPLHLAALYKRRTVCRKLIRGGASVTRQDTEGNTPQLLAIKAQDAELAKYLEKEERLQLIAADDHETAV</sequence>
<feature type="repeat" description="ANK" evidence="6">
    <location>
        <begin position="871"/>
        <end position="903"/>
    </location>
</feature>
<dbReference type="SMART" id="SM00046">
    <property type="entry name" value="DAGKc"/>
    <property type="match status" value="1"/>
</dbReference>
<evidence type="ECO:0000256" key="3">
    <source>
        <dbReference type="ARBA" id="ARBA00022741"/>
    </source>
</evidence>
<keyword evidence="2 7" id="KW-0808">Transferase</keyword>
<dbReference type="Pfam" id="PF00781">
    <property type="entry name" value="DAGK_cat"/>
    <property type="match status" value="1"/>
</dbReference>
<dbReference type="SUPFAM" id="SSF111331">
    <property type="entry name" value="NAD kinase/diacylglycerol kinase-like"/>
    <property type="match status" value="1"/>
</dbReference>
<feature type="region of interest" description="Disordered" evidence="8">
    <location>
        <begin position="809"/>
        <end position="829"/>
    </location>
</feature>
<dbReference type="Gene3D" id="1.25.40.20">
    <property type="entry name" value="Ankyrin repeat-containing domain"/>
    <property type="match status" value="2"/>
</dbReference>
<keyword evidence="3 7" id="KW-0547">Nucleotide-binding</keyword>
<evidence type="ECO:0000256" key="8">
    <source>
        <dbReference type="SAM" id="MobiDB-lite"/>
    </source>
</evidence>
<dbReference type="GeneID" id="100211621"/>
<evidence type="ECO:0000256" key="1">
    <source>
        <dbReference type="ARBA" id="ARBA00009280"/>
    </source>
</evidence>
<dbReference type="SMART" id="SM00045">
    <property type="entry name" value="DAGKa"/>
    <property type="match status" value="1"/>
</dbReference>
<dbReference type="Proteomes" id="UP001652625">
    <property type="component" value="Chromosome 12"/>
</dbReference>
<gene>
    <name evidence="11" type="primary">LOC100211621</name>
</gene>